<dbReference type="Gene3D" id="3.40.220.10">
    <property type="entry name" value="Leucine Aminopeptidase, subunit E, domain 1"/>
    <property type="match status" value="1"/>
</dbReference>
<evidence type="ECO:0000313" key="1">
    <source>
        <dbReference type="EMBL" id="QHJ13038.1"/>
    </source>
</evidence>
<dbReference type="AlphaFoldDB" id="A0A857JNU2"/>
<evidence type="ECO:0000313" key="2">
    <source>
        <dbReference type="Proteomes" id="UP000464524"/>
    </source>
</evidence>
<accession>A0A857JNU2</accession>
<proteinExistence type="predicted"/>
<dbReference type="OrthoDB" id="6194521at2"/>
<dbReference type="RefSeq" id="WP_160181173.1">
    <property type="nucleotide sequence ID" value="NZ_CP047656.1"/>
</dbReference>
<dbReference type="SUPFAM" id="SSF52949">
    <property type="entry name" value="Macro domain-like"/>
    <property type="match status" value="1"/>
</dbReference>
<reference evidence="1 2" key="1">
    <citation type="submission" date="2019-12" db="EMBL/GenBank/DDBJ databases">
        <title>Genome sequencing and assembly of endphytes of Porphyra tenera.</title>
        <authorList>
            <person name="Park J.M."/>
            <person name="Shin R."/>
            <person name="Jo S.H."/>
        </authorList>
    </citation>
    <scope>NUCLEOTIDE SEQUENCE [LARGE SCALE GENOMIC DNA]</scope>
    <source>
        <strain evidence="1 2">GPM4</strain>
    </source>
</reference>
<name>A0A857JNU2_9ALTE</name>
<protein>
    <submittedName>
        <fullName evidence="1">Uncharacterized protein</fullName>
    </submittedName>
</protein>
<organism evidence="1 2">
    <name type="scientific">Paraglaciecola mesophila</name>
    <dbReference type="NCBI Taxonomy" id="197222"/>
    <lineage>
        <taxon>Bacteria</taxon>
        <taxon>Pseudomonadati</taxon>
        <taxon>Pseudomonadota</taxon>
        <taxon>Gammaproteobacteria</taxon>
        <taxon>Alteromonadales</taxon>
        <taxon>Alteromonadaceae</taxon>
        <taxon>Paraglaciecola</taxon>
    </lineage>
</organism>
<dbReference type="Proteomes" id="UP000464524">
    <property type="component" value="Chromosome"/>
</dbReference>
<dbReference type="InterPro" id="IPR043472">
    <property type="entry name" value="Macro_dom-like"/>
</dbReference>
<dbReference type="EMBL" id="CP047656">
    <property type="protein sequence ID" value="QHJ13038.1"/>
    <property type="molecule type" value="Genomic_DNA"/>
</dbReference>
<sequence>MTAKITLLQEDINQLAVDALVCCQYSSVSKLAEASLVNVPRSPDAVWQAQNMLRLDIPWYAEPHVSKDALIARAYRQVFEFADGADIRSIALNVLGPENCNEVTSASMEHCGLAIRCVSEASIRYNNLRKIILCARDEQEYQYLVSALQSVQLH</sequence>
<dbReference type="KEGG" id="pmes:FX988_03296"/>
<gene>
    <name evidence="1" type="ORF">FX988_03296</name>
</gene>
<keyword evidence="2" id="KW-1185">Reference proteome</keyword>